<evidence type="ECO:0000313" key="10">
    <source>
        <dbReference type="EMBL" id="QGY48210.1"/>
    </source>
</evidence>
<evidence type="ECO:0000256" key="2">
    <source>
        <dbReference type="ARBA" id="ARBA00007186"/>
    </source>
</evidence>
<feature type="domain" description="Alpha-L-arabinofuranosidase C-terminal" evidence="9">
    <location>
        <begin position="316"/>
        <end position="507"/>
    </location>
</feature>
<dbReference type="SUPFAM" id="SSF51445">
    <property type="entry name" value="(Trans)glycosidases"/>
    <property type="match status" value="1"/>
</dbReference>
<dbReference type="SUPFAM" id="SSF51011">
    <property type="entry name" value="Glycosyl hydrolase domain"/>
    <property type="match status" value="1"/>
</dbReference>
<organism evidence="10 11">
    <name type="scientific">Maribellus comscasis</name>
    <dbReference type="NCBI Taxonomy" id="2681766"/>
    <lineage>
        <taxon>Bacteria</taxon>
        <taxon>Pseudomonadati</taxon>
        <taxon>Bacteroidota</taxon>
        <taxon>Bacteroidia</taxon>
        <taxon>Marinilabiliales</taxon>
        <taxon>Prolixibacteraceae</taxon>
        <taxon>Maribellus</taxon>
    </lineage>
</organism>
<evidence type="ECO:0000256" key="4">
    <source>
        <dbReference type="ARBA" id="ARBA00012670"/>
    </source>
</evidence>
<evidence type="ECO:0000256" key="1">
    <source>
        <dbReference type="ARBA" id="ARBA00001462"/>
    </source>
</evidence>
<name>A0A6I6K473_9BACT</name>
<dbReference type="PANTHER" id="PTHR43576:SF2">
    <property type="entry name" value="INTRACELLULAR EXO-ALPHA-L-ARABINOFURANOSIDASE 2"/>
    <property type="match status" value="1"/>
</dbReference>
<dbReference type="EMBL" id="CP046401">
    <property type="protein sequence ID" value="QGY48210.1"/>
    <property type="molecule type" value="Genomic_DNA"/>
</dbReference>
<dbReference type="InterPro" id="IPR055235">
    <property type="entry name" value="ASD1_cat"/>
</dbReference>
<dbReference type="PANTHER" id="PTHR43576">
    <property type="entry name" value="ALPHA-L-ARABINOFURANOSIDASE C-RELATED"/>
    <property type="match status" value="1"/>
</dbReference>
<dbReference type="Gene3D" id="3.20.20.80">
    <property type="entry name" value="Glycosidases"/>
    <property type="match status" value="1"/>
</dbReference>
<keyword evidence="11" id="KW-1185">Reference proteome</keyword>
<evidence type="ECO:0000256" key="6">
    <source>
        <dbReference type="ARBA" id="ARBA00023277"/>
    </source>
</evidence>
<evidence type="ECO:0000256" key="7">
    <source>
        <dbReference type="ARBA" id="ARBA00023295"/>
    </source>
</evidence>
<dbReference type="AlphaFoldDB" id="A0A6I6K473"/>
<dbReference type="GO" id="GO:0000272">
    <property type="term" value="P:polysaccharide catabolic process"/>
    <property type="evidence" value="ECO:0007669"/>
    <property type="project" value="TreeGrafter"/>
</dbReference>
<comment type="similarity">
    <text evidence="2">Belongs to the glycosyl hydrolase 51 family.</text>
</comment>
<evidence type="ECO:0000256" key="5">
    <source>
        <dbReference type="ARBA" id="ARBA00022801"/>
    </source>
</evidence>
<dbReference type="Gene3D" id="2.60.40.1180">
    <property type="entry name" value="Golgi alpha-mannosidase II"/>
    <property type="match status" value="1"/>
</dbReference>
<accession>A0A6I6K473</accession>
<dbReference type="GO" id="GO:0046556">
    <property type="term" value="F:alpha-L-arabinofuranosidase activity"/>
    <property type="evidence" value="ECO:0007669"/>
    <property type="project" value="UniProtKB-EC"/>
</dbReference>
<dbReference type="InterPro" id="IPR010720">
    <property type="entry name" value="Alpha-L-AF_C"/>
</dbReference>
<dbReference type="InterPro" id="IPR013780">
    <property type="entry name" value="Glyco_hydro_b"/>
</dbReference>
<keyword evidence="5" id="KW-0378">Hydrolase</keyword>
<comment type="catalytic activity">
    <reaction evidence="1">
        <text>Hydrolysis of terminal non-reducing alpha-L-arabinofuranoside residues in alpha-L-arabinosides.</text>
        <dbReference type="EC" id="3.2.1.55"/>
    </reaction>
</comment>
<dbReference type="Pfam" id="PF06964">
    <property type="entry name" value="Alpha-L-AF_C"/>
    <property type="match status" value="1"/>
</dbReference>
<dbReference type="EC" id="3.2.1.55" evidence="4"/>
<dbReference type="GO" id="GO:0046373">
    <property type="term" value="P:L-arabinose metabolic process"/>
    <property type="evidence" value="ECO:0007669"/>
    <property type="project" value="InterPro"/>
</dbReference>
<keyword evidence="6" id="KW-0119">Carbohydrate metabolism</keyword>
<dbReference type="Pfam" id="PF22848">
    <property type="entry name" value="ASD1_dom"/>
    <property type="match status" value="1"/>
</dbReference>
<comment type="subunit">
    <text evidence="3">Homohexamer; trimer of dimers.</text>
</comment>
<keyword evidence="8" id="KW-0732">Signal</keyword>
<feature type="chain" id="PRO_5026331174" description="non-reducing end alpha-L-arabinofuranosidase" evidence="8">
    <location>
        <begin position="21"/>
        <end position="514"/>
    </location>
</feature>
<keyword evidence="7" id="KW-0326">Glycosidase</keyword>
<feature type="signal peptide" evidence="8">
    <location>
        <begin position="1"/>
        <end position="20"/>
    </location>
</feature>
<evidence type="ECO:0000256" key="8">
    <source>
        <dbReference type="SAM" id="SignalP"/>
    </source>
</evidence>
<gene>
    <name evidence="10" type="ORF">GM418_24380</name>
</gene>
<sequence length="514" mass="58091">MYFKKILGGFLVLVSFFATAQNKIVVNTDLGKETISKDIYGHFSEHLGHCIYGGYWVGEDSNIPNTNGIRNDVVEALKEIGIPNLRWPGGCFADEYHWMDGIGPRDERPTMINTHWGGVTEDNSFGTHEFLELCSQLDCEPVICGNLGSGTPQEMSQWVEYLNSGNVSPMTDLRKANGREEPWGVKYWGVGNESWGCGGNMTAQFYADNMRRFSTFTKNYGENRLYKVACGPNVDDYNWMETLMKNGNPGGSFQGISLHYYTVCHTWRQKGSATQFDEKEYFTTMDKTLFMDELLRNHITIMDKYDPRNRVGLIVDEWGNWHDVEPGTNPGFLYQQNTLRDAMVASVNLDLFNKYCRRVKMANIAQTVNVLQAMILTQDGEMVKTPSYYVFKMYKVHHDATLLPSDVTCDNYTYEEESVPALSTTASKAADGKIHITISNLDPHNSKEVLCEMRGTEKLSFVTGSIVTGDKINSYNDFGKKEEVSLKEFKDVKVNGNSLTVKMPAKSVVMVELN</sequence>
<evidence type="ECO:0000313" key="11">
    <source>
        <dbReference type="Proteomes" id="UP000428260"/>
    </source>
</evidence>
<dbReference type="InterPro" id="IPR017853">
    <property type="entry name" value="GH"/>
</dbReference>
<dbReference type="SMART" id="SM00813">
    <property type="entry name" value="Alpha-L-AF_C"/>
    <property type="match status" value="1"/>
</dbReference>
<dbReference type="KEGG" id="mcos:GM418_24380"/>
<proteinExistence type="inferred from homology"/>
<evidence type="ECO:0000256" key="3">
    <source>
        <dbReference type="ARBA" id="ARBA00011165"/>
    </source>
</evidence>
<protein>
    <recommendedName>
        <fullName evidence="4">non-reducing end alpha-L-arabinofuranosidase</fullName>
        <ecNumber evidence="4">3.2.1.55</ecNumber>
    </recommendedName>
</protein>
<dbReference type="Proteomes" id="UP000428260">
    <property type="component" value="Chromosome"/>
</dbReference>
<reference evidence="10 11" key="1">
    <citation type="submission" date="2019-11" db="EMBL/GenBank/DDBJ databases">
        <authorList>
            <person name="Zheng R.K."/>
            <person name="Sun C.M."/>
        </authorList>
    </citation>
    <scope>NUCLEOTIDE SEQUENCE [LARGE SCALE GENOMIC DNA]</scope>
    <source>
        <strain evidence="10 11">WC007</strain>
    </source>
</reference>
<evidence type="ECO:0000259" key="9">
    <source>
        <dbReference type="SMART" id="SM00813"/>
    </source>
</evidence>